<dbReference type="SUPFAM" id="SSF161098">
    <property type="entry name" value="MetI-like"/>
    <property type="match status" value="1"/>
</dbReference>
<feature type="transmembrane region" description="Helical" evidence="7">
    <location>
        <begin position="74"/>
        <end position="97"/>
    </location>
</feature>
<dbReference type="PANTHER" id="PTHR30193:SF37">
    <property type="entry name" value="INNER MEMBRANE ABC TRANSPORTER PERMEASE PROTEIN YCJO"/>
    <property type="match status" value="1"/>
</dbReference>
<keyword evidence="10" id="KW-1185">Reference proteome</keyword>
<dbReference type="PROSITE" id="PS50928">
    <property type="entry name" value="ABC_TM1"/>
    <property type="match status" value="1"/>
</dbReference>
<feature type="transmembrane region" description="Helical" evidence="7">
    <location>
        <begin position="109"/>
        <end position="128"/>
    </location>
</feature>
<dbReference type="InterPro" id="IPR051393">
    <property type="entry name" value="ABC_transporter_permease"/>
</dbReference>
<evidence type="ECO:0000256" key="6">
    <source>
        <dbReference type="ARBA" id="ARBA00023136"/>
    </source>
</evidence>
<dbReference type="GO" id="GO:0005886">
    <property type="term" value="C:plasma membrane"/>
    <property type="evidence" value="ECO:0007669"/>
    <property type="project" value="UniProtKB-SubCell"/>
</dbReference>
<evidence type="ECO:0000313" key="10">
    <source>
        <dbReference type="Proteomes" id="UP000295718"/>
    </source>
</evidence>
<dbReference type="CDD" id="cd06261">
    <property type="entry name" value="TM_PBP2"/>
    <property type="match status" value="1"/>
</dbReference>
<evidence type="ECO:0000256" key="1">
    <source>
        <dbReference type="ARBA" id="ARBA00004651"/>
    </source>
</evidence>
<comment type="caution">
    <text evidence="9">The sequence shown here is derived from an EMBL/GenBank/DDBJ whole genome shotgun (WGS) entry which is preliminary data.</text>
</comment>
<dbReference type="AlphaFoldDB" id="A0A4R1QY19"/>
<dbReference type="InterPro" id="IPR000515">
    <property type="entry name" value="MetI-like"/>
</dbReference>
<name>A0A4R1QY19_9FIRM</name>
<evidence type="ECO:0000256" key="3">
    <source>
        <dbReference type="ARBA" id="ARBA00022475"/>
    </source>
</evidence>
<dbReference type="Proteomes" id="UP000295718">
    <property type="component" value="Unassembled WGS sequence"/>
</dbReference>
<protein>
    <submittedName>
        <fullName evidence="9">Lactose/L-arabinose transport system permease protein</fullName>
    </submittedName>
</protein>
<feature type="transmembrane region" description="Helical" evidence="7">
    <location>
        <begin position="160"/>
        <end position="181"/>
    </location>
</feature>
<evidence type="ECO:0000313" key="9">
    <source>
        <dbReference type="EMBL" id="TCL56640.1"/>
    </source>
</evidence>
<evidence type="ECO:0000256" key="4">
    <source>
        <dbReference type="ARBA" id="ARBA00022692"/>
    </source>
</evidence>
<reference evidence="9 10" key="1">
    <citation type="submission" date="2019-03" db="EMBL/GenBank/DDBJ databases">
        <title>Genomic Encyclopedia of Type Strains, Phase IV (KMG-IV): sequencing the most valuable type-strain genomes for metagenomic binning, comparative biology and taxonomic classification.</title>
        <authorList>
            <person name="Goeker M."/>
        </authorList>
    </citation>
    <scope>NUCLEOTIDE SEQUENCE [LARGE SCALE GENOMIC DNA]</scope>
    <source>
        <strain evidence="9 10">DSM 100556</strain>
    </source>
</reference>
<organism evidence="9 10">
    <name type="scientific">Kineothrix alysoides</name>
    <dbReference type="NCBI Taxonomy" id="1469948"/>
    <lineage>
        <taxon>Bacteria</taxon>
        <taxon>Bacillati</taxon>
        <taxon>Bacillota</taxon>
        <taxon>Clostridia</taxon>
        <taxon>Lachnospirales</taxon>
        <taxon>Lachnospiraceae</taxon>
        <taxon>Kineothrix</taxon>
    </lineage>
</organism>
<dbReference type="RefSeq" id="WP_031390334.1">
    <property type="nucleotide sequence ID" value="NZ_JPNB01000001.1"/>
</dbReference>
<keyword evidence="5 7" id="KW-1133">Transmembrane helix</keyword>
<evidence type="ECO:0000259" key="8">
    <source>
        <dbReference type="PROSITE" id="PS50928"/>
    </source>
</evidence>
<dbReference type="GO" id="GO:0055085">
    <property type="term" value="P:transmembrane transport"/>
    <property type="evidence" value="ECO:0007669"/>
    <property type="project" value="InterPro"/>
</dbReference>
<keyword evidence="2 7" id="KW-0813">Transport</keyword>
<dbReference type="STRING" id="1469948.GCA_000732725_01621"/>
<accession>A0A4R1QY19</accession>
<keyword evidence="6 7" id="KW-0472">Membrane</keyword>
<comment type="subcellular location">
    <subcellularLocation>
        <location evidence="1 7">Cell membrane</location>
        <topology evidence="1 7">Multi-pass membrane protein</topology>
    </subcellularLocation>
</comment>
<evidence type="ECO:0000256" key="7">
    <source>
        <dbReference type="RuleBase" id="RU363032"/>
    </source>
</evidence>
<dbReference type="PANTHER" id="PTHR30193">
    <property type="entry name" value="ABC TRANSPORTER PERMEASE PROTEIN"/>
    <property type="match status" value="1"/>
</dbReference>
<feature type="transmembrane region" description="Helical" evidence="7">
    <location>
        <begin position="264"/>
        <end position="284"/>
    </location>
</feature>
<sequence length="291" mass="33039">MKKTQNTVNYNKYGWFFISFAMLAFILFTLYPMIESLSLSFKVLRDGEYVFGGLTNIKRLLGDKIFHKTIGNTFLFLAVQAPLMLMLALVYATILNAPKLRFRTFYRTAIFVPCVTSLVAYSVLFKLMFANDGIINYLLVNLHLIEAPIFFLNDPFWARVVIILAMTWRWTGYNMMFYLAALQNIPAETYEAARVDGANAVQTLFKITIPQLKPIILLTTIMTTNGTLQLFDEPMNITGGGPAEMTTTMSQYIYNNAFVYAPNFGYSVSMSYVIVTLVALLAFVQFKVGKD</sequence>
<comment type="similarity">
    <text evidence="7">Belongs to the binding-protein-dependent transport system permease family.</text>
</comment>
<feature type="domain" description="ABC transmembrane type-1" evidence="8">
    <location>
        <begin position="70"/>
        <end position="285"/>
    </location>
</feature>
<dbReference type="InterPro" id="IPR035906">
    <property type="entry name" value="MetI-like_sf"/>
</dbReference>
<keyword evidence="4 7" id="KW-0812">Transmembrane</keyword>
<dbReference type="Pfam" id="PF00528">
    <property type="entry name" value="BPD_transp_1"/>
    <property type="match status" value="1"/>
</dbReference>
<proteinExistence type="inferred from homology"/>
<feature type="transmembrane region" description="Helical" evidence="7">
    <location>
        <begin position="12"/>
        <end position="34"/>
    </location>
</feature>
<evidence type="ECO:0000256" key="2">
    <source>
        <dbReference type="ARBA" id="ARBA00022448"/>
    </source>
</evidence>
<evidence type="ECO:0000256" key="5">
    <source>
        <dbReference type="ARBA" id="ARBA00022989"/>
    </source>
</evidence>
<dbReference type="EMBL" id="SLUO01000011">
    <property type="protein sequence ID" value="TCL56640.1"/>
    <property type="molecule type" value="Genomic_DNA"/>
</dbReference>
<keyword evidence="3" id="KW-1003">Cell membrane</keyword>
<dbReference type="Gene3D" id="1.10.3720.10">
    <property type="entry name" value="MetI-like"/>
    <property type="match status" value="1"/>
</dbReference>
<gene>
    <name evidence="9" type="ORF">EDD76_111134</name>
</gene>